<dbReference type="AlphaFoldDB" id="L1IQE5"/>
<evidence type="ECO:0000313" key="2">
    <source>
        <dbReference type="EMBL" id="EKX38473.1"/>
    </source>
</evidence>
<dbReference type="GeneID" id="17295224"/>
<proteinExistence type="predicted"/>
<dbReference type="KEGG" id="gtt:GUITHDRAFT_144242"/>
<dbReference type="EMBL" id="JH993048">
    <property type="protein sequence ID" value="EKX38473.1"/>
    <property type="molecule type" value="Genomic_DNA"/>
</dbReference>
<gene>
    <name evidence="2" type="ORF">GUITHDRAFT_144242</name>
</gene>
<reference evidence="3" key="3">
    <citation type="submission" date="2015-06" db="UniProtKB">
        <authorList>
            <consortium name="EnsemblProtists"/>
        </authorList>
    </citation>
    <scope>IDENTIFICATION</scope>
</reference>
<keyword evidence="4" id="KW-1185">Reference proteome</keyword>
<feature type="compositionally biased region" description="Low complexity" evidence="1">
    <location>
        <begin position="225"/>
        <end position="234"/>
    </location>
</feature>
<organism evidence="2">
    <name type="scientific">Guillardia theta (strain CCMP2712)</name>
    <name type="common">Cryptophyte</name>
    <dbReference type="NCBI Taxonomy" id="905079"/>
    <lineage>
        <taxon>Eukaryota</taxon>
        <taxon>Cryptophyceae</taxon>
        <taxon>Pyrenomonadales</taxon>
        <taxon>Geminigeraceae</taxon>
        <taxon>Guillardia</taxon>
    </lineage>
</organism>
<reference evidence="2 4" key="1">
    <citation type="journal article" date="2012" name="Nature">
        <title>Algal genomes reveal evolutionary mosaicism and the fate of nucleomorphs.</title>
        <authorList>
            <consortium name="DOE Joint Genome Institute"/>
            <person name="Curtis B.A."/>
            <person name="Tanifuji G."/>
            <person name="Burki F."/>
            <person name="Gruber A."/>
            <person name="Irimia M."/>
            <person name="Maruyama S."/>
            <person name="Arias M.C."/>
            <person name="Ball S.G."/>
            <person name="Gile G.H."/>
            <person name="Hirakawa Y."/>
            <person name="Hopkins J.F."/>
            <person name="Kuo A."/>
            <person name="Rensing S.A."/>
            <person name="Schmutz J."/>
            <person name="Symeonidi A."/>
            <person name="Elias M."/>
            <person name="Eveleigh R.J."/>
            <person name="Herman E.K."/>
            <person name="Klute M.J."/>
            <person name="Nakayama T."/>
            <person name="Obornik M."/>
            <person name="Reyes-Prieto A."/>
            <person name="Armbrust E.V."/>
            <person name="Aves S.J."/>
            <person name="Beiko R.G."/>
            <person name="Coutinho P."/>
            <person name="Dacks J.B."/>
            <person name="Durnford D.G."/>
            <person name="Fast N.M."/>
            <person name="Green B.R."/>
            <person name="Grisdale C.J."/>
            <person name="Hempel F."/>
            <person name="Henrissat B."/>
            <person name="Hoppner M.P."/>
            <person name="Ishida K."/>
            <person name="Kim E."/>
            <person name="Koreny L."/>
            <person name="Kroth P.G."/>
            <person name="Liu Y."/>
            <person name="Malik S.B."/>
            <person name="Maier U.G."/>
            <person name="McRose D."/>
            <person name="Mock T."/>
            <person name="Neilson J.A."/>
            <person name="Onodera N.T."/>
            <person name="Poole A.M."/>
            <person name="Pritham E.J."/>
            <person name="Richards T.A."/>
            <person name="Rocap G."/>
            <person name="Roy S.W."/>
            <person name="Sarai C."/>
            <person name="Schaack S."/>
            <person name="Shirato S."/>
            <person name="Slamovits C.H."/>
            <person name="Spencer D.F."/>
            <person name="Suzuki S."/>
            <person name="Worden A.Z."/>
            <person name="Zauner S."/>
            <person name="Barry K."/>
            <person name="Bell C."/>
            <person name="Bharti A.K."/>
            <person name="Crow J.A."/>
            <person name="Grimwood J."/>
            <person name="Kramer R."/>
            <person name="Lindquist E."/>
            <person name="Lucas S."/>
            <person name="Salamov A."/>
            <person name="McFadden G.I."/>
            <person name="Lane C.E."/>
            <person name="Keeling P.J."/>
            <person name="Gray M.W."/>
            <person name="Grigoriev I.V."/>
            <person name="Archibald J.M."/>
        </authorList>
    </citation>
    <scope>NUCLEOTIDE SEQUENCE</scope>
    <source>
        <strain evidence="2 4">CCMP2712</strain>
    </source>
</reference>
<reference evidence="4" key="2">
    <citation type="submission" date="2012-11" db="EMBL/GenBank/DDBJ databases">
        <authorList>
            <person name="Kuo A."/>
            <person name="Curtis B.A."/>
            <person name="Tanifuji G."/>
            <person name="Burki F."/>
            <person name="Gruber A."/>
            <person name="Irimia M."/>
            <person name="Maruyama S."/>
            <person name="Arias M.C."/>
            <person name="Ball S.G."/>
            <person name="Gile G.H."/>
            <person name="Hirakawa Y."/>
            <person name="Hopkins J.F."/>
            <person name="Rensing S.A."/>
            <person name="Schmutz J."/>
            <person name="Symeonidi A."/>
            <person name="Elias M."/>
            <person name="Eveleigh R.J."/>
            <person name="Herman E.K."/>
            <person name="Klute M.J."/>
            <person name="Nakayama T."/>
            <person name="Obornik M."/>
            <person name="Reyes-Prieto A."/>
            <person name="Armbrust E.V."/>
            <person name="Aves S.J."/>
            <person name="Beiko R.G."/>
            <person name="Coutinho P."/>
            <person name="Dacks J.B."/>
            <person name="Durnford D.G."/>
            <person name="Fast N.M."/>
            <person name="Green B.R."/>
            <person name="Grisdale C."/>
            <person name="Hempe F."/>
            <person name="Henrissat B."/>
            <person name="Hoppner M.P."/>
            <person name="Ishida K.-I."/>
            <person name="Kim E."/>
            <person name="Koreny L."/>
            <person name="Kroth P.G."/>
            <person name="Liu Y."/>
            <person name="Malik S.-B."/>
            <person name="Maier U.G."/>
            <person name="McRose D."/>
            <person name="Mock T."/>
            <person name="Neilson J.A."/>
            <person name="Onodera N.T."/>
            <person name="Poole A.M."/>
            <person name="Pritham E.J."/>
            <person name="Richards T.A."/>
            <person name="Rocap G."/>
            <person name="Roy S.W."/>
            <person name="Sarai C."/>
            <person name="Schaack S."/>
            <person name="Shirato S."/>
            <person name="Slamovits C.H."/>
            <person name="Spencer D.F."/>
            <person name="Suzuki S."/>
            <person name="Worden A.Z."/>
            <person name="Zauner S."/>
            <person name="Barry K."/>
            <person name="Bell C."/>
            <person name="Bharti A.K."/>
            <person name="Crow J.A."/>
            <person name="Grimwood J."/>
            <person name="Kramer R."/>
            <person name="Lindquist E."/>
            <person name="Lucas S."/>
            <person name="Salamov A."/>
            <person name="McFadden G.I."/>
            <person name="Lane C.E."/>
            <person name="Keeling P.J."/>
            <person name="Gray M.W."/>
            <person name="Grigoriev I.V."/>
            <person name="Archibald J.M."/>
        </authorList>
    </citation>
    <scope>NUCLEOTIDE SEQUENCE</scope>
    <source>
        <strain evidence="4">CCMP2712</strain>
    </source>
</reference>
<sequence length="325" mass="38524">MIDDMEQKYLEAKTRYGPQGYHTYKLHMNTLILMSYLYTPPLRLELSNARFTKTLRNLEPGKNYIYIPQNGKLVKYVLNEIKKKHKPIEYDVGYPMNDDPLAKRLTEFIKMSLREYPREYFITLYTDKNKPAKKAMTTYLSSMFADHSLNVNMFRSSYVSWLYSNNVSTNILEEVALKMRTSILTFMKNYKKLNSEQIRVKRERDDDNRPITINEADDSPAARGPVANPIAAIPQPQPRQPHKEYKDPIVLRRARVNRYIEKTGGREAFNERQKKYYKENSKTLYIKKLLRMYNTTKEAIDPIQHTIKKYKLYKEGNEWKSLELG</sequence>
<protein>
    <submittedName>
        <fullName evidence="2 3">Uncharacterized protein</fullName>
    </submittedName>
</protein>
<feature type="region of interest" description="Disordered" evidence="1">
    <location>
        <begin position="200"/>
        <end position="246"/>
    </location>
</feature>
<evidence type="ECO:0000313" key="3">
    <source>
        <dbReference type="EnsemblProtists" id="EKX38473"/>
    </source>
</evidence>
<dbReference type="PaxDb" id="55529-EKX38473"/>
<name>L1IQE5_GUITC</name>
<dbReference type="EnsemblProtists" id="EKX38473">
    <property type="protein sequence ID" value="EKX38473"/>
    <property type="gene ID" value="GUITHDRAFT_144242"/>
</dbReference>
<dbReference type="HOGENOM" id="CLU_856491_0_0_1"/>
<accession>L1IQE5</accession>
<dbReference type="Proteomes" id="UP000011087">
    <property type="component" value="Unassembled WGS sequence"/>
</dbReference>
<evidence type="ECO:0000313" key="4">
    <source>
        <dbReference type="Proteomes" id="UP000011087"/>
    </source>
</evidence>
<feature type="compositionally biased region" description="Basic and acidic residues" evidence="1">
    <location>
        <begin position="200"/>
        <end position="209"/>
    </location>
</feature>
<evidence type="ECO:0000256" key="1">
    <source>
        <dbReference type="SAM" id="MobiDB-lite"/>
    </source>
</evidence>
<dbReference type="RefSeq" id="XP_005825453.1">
    <property type="nucleotide sequence ID" value="XM_005825396.1"/>
</dbReference>